<dbReference type="EMBL" id="JAIWQS010000005">
    <property type="protein sequence ID" value="KAJ8764999.1"/>
    <property type="molecule type" value="Genomic_DNA"/>
</dbReference>
<reference evidence="6 7" key="1">
    <citation type="submission" date="2021-09" db="EMBL/GenBank/DDBJ databases">
        <title>Genomic insights and catalytic innovation underlie evolution of tropane alkaloids biosynthesis.</title>
        <authorList>
            <person name="Wang Y.-J."/>
            <person name="Tian T."/>
            <person name="Huang J.-P."/>
            <person name="Huang S.-X."/>
        </authorList>
    </citation>
    <scope>NUCLEOTIDE SEQUENCE [LARGE SCALE GENOMIC DNA]</scope>
    <source>
        <strain evidence="6">KIB-2018</strain>
        <tissue evidence="6">Leaf</tissue>
    </source>
</reference>
<dbReference type="Gene3D" id="3.10.20.80">
    <property type="entry name" value="Translation initiation factor 3 (IF-3), N-terminal domain"/>
    <property type="match status" value="1"/>
</dbReference>
<feature type="compositionally biased region" description="Acidic residues" evidence="4">
    <location>
        <begin position="274"/>
        <end position="284"/>
    </location>
</feature>
<evidence type="ECO:0000256" key="1">
    <source>
        <dbReference type="ARBA" id="ARBA00005439"/>
    </source>
</evidence>
<evidence type="ECO:0000256" key="2">
    <source>
        <dbReference type="ARBA" id="ARBA00022540"/>
    </source>
</evidence>
<comment type="caution">
    <text evidence="6">The sequence shown here is derived from an EMBL/GenBank/DDBJ whole genome shotgun (WGS) entry which is preliminary data.</text>
</comment>
<dbReference type="PANTHER" id="PTHR10938">
    <property type="entry name" value="TRANSLATION INITIATION FACTOR IF-3"/>
    <property type="match status" value="1"/>
</dbReference>
<feature type="domain" description="Translation initiation factor 3 N-terminal" evidence="5">
    <location>
        <begin position="86"/>
        <end position="151"/>
    </location>
</feature>
<keyword evidence="3" id="KW-0648">Protein biosynthesis</keyword>
<dbReference type="InterPro" id="IPR001288">
    <property type="entry name" value="Translation_initiation_fac_3"/>
</dbReference>
<feature type="region of interest" description="Disordered" evidence="4">
    <location>
        <begin position="304"/>
        <end position="515"/>
    </location>
</feature>
<dbReference type="SUPFAM" id="SSF54364">
    <property type="entry name" value="Translation initiation factor IF3, N-terminal domain"/>
    <property type="match status" value="1"/>
</dbReference>
<name>A0AAV8TG79_9ROSI</name>
<dbReference type="Pfam" id="PF05198">
    <property type="entry name" value="IF3_N"/>
    <property type="match status" value="1"/>
</dbReference>
<proteinExistence type="inferred from homology"/>
<feature type="compositionally biased region" description="Polar residues" evidence="4">
    <location>
        <begin position="333"/>
        <end position="384"/>
    </location>
</feature>
<accession>A0AAV8TG79</accession>
<evidence type="ECO:0000259" key="5">
    <source>
        <dbReference type="Pfam" id="PF05198"/>
    </source>
</evidence>
<comment type="similarity">
    <text evidence="1">Belongs to the IF-3 family.</text>
</comment>
<dbReference type="GO" id="GO:0005737">
    <property type="term" value="C:cytoplasm"/>
    <property type="evidence" value="ECO:0007669"/>
    <property type="project" value="UniProtKB-ARBA"/>
</dbReference>
<dbReference type="InterPro" id="IPR036787">
    <property type="entry name" value="T_IF-3_N_sf"/>
</dbReference>
<dbReference type="Proteomes" id="UP001159364">
    <property type="component" value="Linkage Group LG05"/>
</dbReference>
<dbReference type="InterPro" id="IPR036788">
    <property type="entry name" value="T_IF-3_C_sf"/>
</dbReference>
<dbReference type="PANTHER" id="PTHR10938:SF4">
    <property type="entry name" value="TRANSLATION INITIATION FACTOR IF3-1, MITOCHONDRIAL"/>
    <property type="match status" value="1"/>
</dbReference>
<dbReference type="NCBIfam" id="TIGR00168">
    <property type="entry name" value="infC"/>
    <property type="match status" value="1"/>
</dbReference>
<keyword evidence="2" id="KW-0396">Initiation factor</keyword>
<evidence type="ECO:0000313" key="6">
    <source>
        <dbReference type="EMBL" id="KAJ8764999.1"/>
    </source>
</evidence>
<dbReference type="Gene3D" id="3.30.110.10">
    <property type="entry name" value="Translation initiation factor 3 (IF-3), C-terminal domain"/>
    <property type="match status" value="1"/>
</dbReference>
<sequence length="515" mass="58206">MAFFGRINQTKLKLLSNQFKRCYSLIACASSSFVYTTRAPRSLVSEPLWAVHDRHCNFHLDVRFFAAPAQFKSNKEDKSTIGPRLNDEITGQTVRLVYDEGHVIVSLHEALQQARKLNLDLVEVQRNANPPVCKIMDFHKEKYAQELKAKEHAKSKSELQLRKGECKEVRFTGKIEQKDLKMKADTVKRLMERGYRVKCMAMPSSKHKVDDSEDLGALLSRLTPLIEDASVVESGPRVEKRQAYVIVRHVKFGQSKKGNSKKLKDVQNLASLPESEDETSESVEDDRGNWSVVDSTDNFDKAFDLKSADTLPSSPPETIETKNRYKRSAPRNDFQQSLTNGRDLSRYESQFTNQPRQSQSRFESRFPNQVRQPLSDTHFTPSNGSRKDVTDSSAPRRIKHPIQMPKQESVDSDMSSNSSHDSGRVSPLTLNAPAKKGMEENRYGRFSPSTSITSGPGKQDREENRYGSSRNPNAGGFRISPSFPGSESSRSHQPGINRGGQGRWGAFSRDNPKYE</sequence>
<feature type="compositionally biased region" description="Polar residues" evidence="4">
    <location>
        <begin position="447"/>
        <end position="456"/>
    </location>
</feature>
<keyword evidence="7" id="KW-1185">Reference proteome</keyword>
<evidence type="ECO:0000313" key="7">
    <source>
        <dbReference type="Proteomes" id="UP001159364"/>
    </source>
</evidence>
<gene>
    <name evidence="6" type="ORF">K2173_010471</name>
</gene>
<dbReference type="GO" id="GO:0032790">
    <property type="term" value="P:ribosome disassembly"/>
    <property type="evidence" value="ECO:0007669"/>
    <property type="project" value="TreeGrafter"/>
</dbReference>
<organism evidence="6 7">
    <name type="scientific">Erythroxylum novogranatense</name>
    <dbReference type="NCBI Taxonomy" id="1862640"/>
    <lineage>
        <taxon>Eukaryota</taxon>
        <taxon>Viridiplantae</taxon>
        <taxon>Streptophyta</taxon>
        <taxon>Embryophyta</taxon>
        <taxon>Tracheophyta</taxon>
        <taxon>Spermatophyta</taxon>
        <taxon>Magnoliopsida</taxon>
        <taxon>eudicotyledons</taxon>
        <taxon>Gunneridae</taxon>
        <taxon>Pentapetalae</taxon>
        <taxon>rosids</taxon>
        <taxon>fabids</taxon>
        <taxon>Malpighiales</taxon>
        <taxon>Erythroxylaceae</taxon>
        <taxon>Erythroxylum</taxon>
    </lineage>
</organism>
<protein>
    <recommendedName>
        <fullName evidence="5">Translation initiation factor 3 N-terminal domain-containing protein</fullName>
    </recommendedName>
</protein>
<dbReference type="GO" id="GO:0003743">
    <property type="term" value="F:translation initiation factor activity"/>
    <property type="evidence" value="ECO:0007669"/>
    <property type="project" value="UniProtKB-KW"/>
</dbReference>
<feature type="region of interest" description="Disordered" evidence="4">
    <location>
        <begin position="257"/>
        <end position="291"/>
    </location>
</feature>
<dbReference type="SUPFAM" id="SSF55200">
    <property type="entry name" value="Translation initiation factor IF3, C-terminal domain"/>
    <property type="match status" value="1"/>
</dbReference>
<dbReference type="InterPro" id="IPR019814">
    <property type="entry name" value="Translation_initiation_fac_3_N"/>
</dbReference>
<evidence type="ECO:0000256" key="3">
    <source>
        <dbReference type="ARBA" id="ARBA00022917"/>
    </source>
</evidence>
<dbReference type="AlphaFoldDB" id="A0AAV8TG79"/>
<dbReference type="GO" id="GO:0043022">
    <property type="term" value="F:ribosome binding"/>
    <property type="evidence" value="ECO:0007669"/>
    <property type="project" value="TreeGrafter"/>
</dbReference>
<evidence type="ECO:0000256" key="4">
    <source>
        <dbReference type="SAM" id="MobiDB-lite"/>
    </source>
</evidence>
<dbReference type="FunFam" id="3.30.110.10:FF:000005">
    <property type="entry name" value="Translation initiation factor 3 (IF-3) family protein"/>
    <property type="match status" value="1"/>
</dbReference>